<comment type="caution">
    <text evidence="3">The sequence shown here is derived from an EMBL/GenBank/DDBJ whole genome shotgun (WGS) entry which is preliminary data.</text>
</comment>
<dbReference type="EMBL" id="MHCO01000048">
    <property type="protein sequence ID" value="OGY22640.1"/>
    <property type="molecule type" value="Genomic_DNA"/>
</dbReference>
<dbReference type="Gene3D" id="2.60.120.10">
    <property type="entry name" value="Jelly Rolls"/>
    <property type="match status" value="1"/>
</dbReference>
<evidence type="ECO:0000259" key="2">
    <source>
        <dbReference type="Pfam" id="PF07883"/>
    </source>
</evidence>
<sequence length="123" mass="13247">MKGLIKGVAGKARENTDFRQVLETGANTQIVIMSIPPGGEIGEEVHDKEDQVLYFVAGSGEAILEGAAQPIEEGDIVLVHKGTKHNFKNTGLEDLKIITTYSPPHHPSGTIHKTKEEADNAGY</sequence>
<feature type="compositionally biased region" description="Basic and acidic residues" evidence="1">
    <location>
        <begin position="113"/>
        <end position="123"/>
    </location>
</feature>
<feature type="region of interest" description="Disordered" evidence="1">
    <location>
        <begin position="101"/>
        <end position="123"/>
    </location>
</feature>
<dbReference type="Proteomes" id="UP000178493">
    <property type="component" value="Unassembled WGS sequence"/>
</dbReference>
<evidence type="ECO:0000256" key="1">
    <source>
        <dbReference type="SAM" id="MobiDB-lite"/>
    </source>
</evidence>
<reference evidence="3 4" key="1">
    <citation type="journal article" date="2016" name="Nat. Commun.">
        <title>Thousands of microbial genomes shed light on interconnected biogeochemical processes in an aquifer system.</title>
        <authorList>
            <person name="Anantharaman K."/>
            <person name="Brown C.T."/>
            <person name="Hug L.A."/>
            <person name="Sharon I."/>
            <person name="Castelle C.J."/>
            <person name="Probst A.J."/>
            <person name="Thomas B.C."/>
            <person name="Singh A."/>
            <person name="Wilkins M.J."/>
            <person name="Karaoz U."/>
            <person name="Brodie E.L."/>
            <person name="Williams K.H."/>
            <person name="Hubbard S.S."/>
            <person name="Banfield J.F."/>
        </authorList>
    </citation>
    <scope>NUCLEOTIDE SEQUENCE [LARGE SCALE GENOMIC DNA]</scope>
</reference>
<gene>
    <name evidence="3" type="ORF">A2126_00455</name>
</gene>
<dbReference type="SUPFAM" id="SSF51182">
    <property type="entry name" value="RmlC-like cupins"/>
    <property type="match status" value="1"/>
</dbReference>
<organism evidence="3 4">
    <name type="scientific">Candidatus Woykebacteria bacterium GWB1_45_5</name>
    <dbReference type="NCBI Taxonomy" id="1802592"/>
    <lineage>
        <taxon>Bacteria</taxon>
        <taxon>Candidatus Woykeibacteriota</taxon>
    </lineage>
</organism>
<dbReference type="CDD" id="cd02223">
    <property type="entry name" value="cupin_Bh2720-like"/>
    <property type="match status" value="1"/>
</dbReference>
<dbReference type="InterPro" id="IPR011051">
    <property type="entry name" value="RmlC_Cupin_sf"/>
</dbReference>
<feature type="domain" description="Cupin type-2" evidence="2">
    <location>
        <begin position="32"/>
        <end position="100"/>
    </location>
</feature>
<name>A0A1G1W4X0_9BACT</name>
<dbReference type="PANTHER" id="PTHR43346">
    <property type="entry name" value="LIGAND BINDING DOMAIN PROTEIN, PUTATIVE (AFU_ORTHOLOGUE AFUA_6G14370)-RELATED"/>
    <property type="match status" value="1"/>
</dbReference>
<dbReference type="InterPro" id="IPR052538">
    <property type="entry name" value="Flavonoid_dioxygenase-like"/>
</dbReference>
<dbReference type="InterPro" id="IPR014710">
    <property type="entry name" value="RmlC-like_jellyroll"/>
</dbReference>
<protein>
    <submittedName>
        <fullName evidence="3">Cupin</fullName>
    </submittedName>
</protein>
<accession>A0A1G1W4X0</accession>
<dbReference type="Pfam" id="PF07883">
    <property type="entry name" value="Cupin_2"/>
    <property type="match status" value="1"/>
</dbReference>
<dbReference type="InterPro" id="IPR013096">
    <property type="entry name" value="Cupin_2"/>
</dbReference>
<evidence type="ECO:0000313" key="3">
    <source>
        <dbReference type="EMBL" id="OGY22640.1"/>
    </source>
</evidence>
<dbReference type="AlphaFoldDB" id="A0A1G1W4X0"/>
<proteinExistence type="predicted"/>
<dbReference type="PANTHER" id="PTHR43346:SF1">
    <property type="entry name" value="QUERCETIN 2,3-DIOXYGENASE-RELATED"/>
    <property type="match status" value="1"/>
</dbReference>
<evidence type="ECO:0000313" key="4">
    <source>
        <dbReference type="Proteomes" id="UP000178493"/>
    </source>
</evidence>